<feature type="transmembrane region" description="Helical" evidence="5">
    <location>
        <begin position="378"/>
        <end position="398"/>
    </location>
</feature>
<feature type="transmembrane region" description="Helical" evidence="5">
    <location>
        <begin position="279"/>
        <end position="300"/>
    </location>
</feature>
<evidence type="ECO:0000313" key="7">
    <source>
        <dbReference type="Proteomes" id="UP001596174"/>
    </source>
</evidence>
<proteinExistence type="predicted"/>
<accession>A0ABW1FUK2</accession>
<dbReference type="InterPro" id="IPR002293">
    <property type="entry name" value="AA/rel_permease1"/>
</dbReference>
<evidence type="ECO:0000256" key="4">
    <source>
        <dbReference type="ARBA" id="ARBA00023136"/>
    </source>
</evidence>
<dbReference type="PANTHER" id="PTHR47704:SF1">
    <property type="entry name" value="POTASSIUM TRANSPORTER KIMA"/>
    <property type="match status" value="1"/>
</dbReference>
<feature type="transmembrane region" description="Helical" evidence="5">
    <location>
        <begin position="320"/>
        <end position="344"/>
    </location>
</feature>
<dbReference type="RefSeq" id="WP_380578272.1">
    <property type="nucleotide sequence ID" value="NZ_JBHSQJ010000001.1"/>
</dbReference>
<keyword evidence="4 5" id="KW-0472">Membrane</keyword>
<feature type="transmembrane region" description="Helical" evidence="5">
    <location>
        <begin position="404"/>
        <end position="425"/>
    </location>
</feature>
<feature type="transmembrane region" description="Helical" evidence="5">
    <location>
        <begin position="437"/>
        <end position="459"/>
    </location>
</feature>
<gene>
    <name evidence="6" type="ORF">ACFP3V_00190</name>
</gene>
<keyword evidence="7" id="KW-1185">Reference proteome</keyword>
<evidence type="ECO:0000313" key="6">
    <source>
        <dbReference type="EMBL" id="MFC5905643.1"/>
    </source>
</evidence>
<evidence type="ECO:0000256" key="5">
    <source>
        <dbReference type="SAM" id="Phobius"/>
    </source>
</evidence>
<dbReference type="EMBL" id="JBHSQJ010000001">
    <property type="protein sequence ID" value="MFC5905643.1"/>
    <property type="molecule type" value="Genomic_DNA"/>
</dbReference>
<dbReference type="PANTHER" id="PTHR47704">
    <property type="entry name" value="POTASSIUM TRANSPORTER KIMA"/>
    <property type="match status" value="1"/>
</dbReference>
<organism evidence="6 7">
    <name type="scientific">Streptacidiphilus monticola</name>
    <dbReference type="NCBI Taxonomy" id="2161674"/>
    <lineage>
        <taxon>Bacteria</taxon>
        <taxon>Bacillati</taxon>
        <taxon>Actinomycetota</taxon>
        <taxon>Actinomycetes</taxon>
        <taxon>Kitasatosporales</taxon>
        <taxon>Streptomycetaceae</taxon>
        <taxon>Streptacidiphilus</taxon>
    </lineage>
</organism>
<evidence type="ECO:0000256" key="2">
    <source>
        <dbReference type="ARBA" id="ARBA00022692"/>
    </source>
</evidence>
<reference evidence="7" key="1">
    <citation type="journal article" date="2019" name="Int. J. Syst. Evol. Microbiol.">
        <title>The Global Catalogue of Microorganisms (GCM) 10K type strain sequencing project: providing services to taxonomists for standard genome sequencing and annotation.</title>
        <authorList>
            <consortium name="The Broad Institute Genomics Platform"/>
            <consortium name="The Broad Institute Genome Sequencing Center for Infectious Disease"/>
            <person name="Wu L."/>
            <person name="Ma J."/>
        </authorList>
    </citation>
    <scope>NUCLEOTIDE SEQUENCE [LARGE SCALE GENOMIC DNA]</scope>
    <source>
        <strain evidence="7">JCM 4816</strain>
    </source>
</reference>
<comment type="caution">
    <text evidence="6">The sequence shown here is derived from an EMBL/GenBank/DDBJ whole genome shotgun (WGS) entry which is preliminary data.</text>
</comment>
<dbReference type="Proteomes" id="UP001596174">
    <property type="component" value="Unassembled WGS sequence"/>
</dbReference>
<feature type="transmembrane region" description="Helical" evidence="5">
    <location>
        <begin position="235"/>
        <end position="258"/>
    </location>
</feature>
<dbReference type="InterPro" id="IPR053153">
    <property type="entry name" value="APC_K+_Transporter"/>
</dbReference>
<feature type="transmembrane region" description="Helical" evidence="5">
    <location>
        <begin position="190"/>
        <end position="212"/>
    </location>
</feature>
<name>A0ABW1FUK2_9ACTN</name>
<dbReference type="Gene3D" id="1.20.1740.10">
    <property type="entry name" value="Amino acid/polyamine transporter I"/>
    <property type="match status" value="1"/>
</dbReference>
<feature type="transmembrane region" description="Helical" evidence="5">
    <location>
        <begin position="57"/>
        <end position="90"/>
    </location>
</feature>
<evidence type="ECO:0000256" key="1">
    <source>
        <dbReference type="ARBA" id="ARBA00004141"/>
    </source>
</evidence>
<feature type="transmembrane region" description="Helical" evidence="5">
    <location>
        <begin position="118"/>
        <end position="150"/>
    </location>
</feature>
<keyword evidence="3 5" id="KW-1133">Transmembrane helix</keyword>
<evidence type="ECO:0000256" key="3">
    <source>
        <dbReference type="ARBA" id="ARBA00022989"/>
    </source>
</evidence>
<feature type="transmembrane region" description="Helical" evidence="5">
    <location>
        <begin position="162"/>
        <end position="178"/>
    </location>
</feature>
<feature type="transmembrane region" description="Helical" evidence="5">
    <location>
        <begin position="465"/>
        <end position="481"/>
    </location>
</feature>
<comment type="subcellular location">
    <subcellularLocation>
        <location evidence="1">Membrane</location>
        <topology evidence="1">Multi-pass membrane protein</topology>
    </subcellularLocation>
</comment>
<protein>
    <submittedName>
        <fullName evidence="6">APC family permease</fullName>
    </submittedName>
</protein>
<sequence>MPTILPESLGYRMKKRLLGKPLVTEQLSHEKLSNPIALGVLASDCISSMAYGSEQMLVVLVPFIGLAAFTALIPLTLAILCVLVLLTLSYREVVMAYTRAGGSYVVARENFGPRVAQIAAVALLIDYIVTVAVQAAAGTDALVSLVHLLWSKQDFSLLDANKLWLTVAVVLLLCWGNLRGIREAGRAFALPAYLFMGAMGLLIVVGLVRFLAGDHTQIDPHQPGMVHLGTHTDGFFYGATVLILLRAFANGGSSLTGLEAISNGVSAFRNPQGPNARRTMVTMSCILGTGVLGVSLLAHITHAMPFTGGTPTVVSQEASWAFGSSWFGTAGLVFVQLSTALILYTGANTSFNGFPFLASFVAEDSFLPRQLTKRGHRLAFSSGIVVLTVISLLLLIATDGSLNALVGLYAIGVFTGFTMAGAGLTKHHWVRREPKRGLKIAINAAAAAVSLLVALIFAVTKFTEGAWVVVVVFPIGVWSLIKVNQRYREEAAALATAPVSATRPRYRRQIMYILVDRVDLAVLKAIGYARSLRPAEIRAVHFMIDEAEADRLRRQWERTEVVDLPLEIVACPDRRIVRSLLELIARTGENDPSQITLLIPERNYSPVLGRLLHRRTADTIARAVGRLPNVVATIVPFDVVEAGEELEEAEAAGLRLEKIDG</sequence>
<keyword evidence="2 5" id="KW-0812">Transmembrane</keyword>
<dbReference type="Pfam" id="PF13520">
    <property type="entry name" value="AA_permease_2"/>
    <property type="match status" value="1"/>
</dbReference>